<proteinExistence type="inferred from homology"/>
<name>A0ABU7VVZ7_9BACL</name>
<dbReference type="InterPro" id="IPR036291">
    <property type="entry name" value="NAD(P)-bd_dom_sf"/>
</dbReference>
<dbReference type="InterPro" id="IPR001509">
    <property type="entry name" value="Epimerase_deHydtase"/>
</dbReference>
<comment type="caution">
    <text evidence="3">The sequence shown here is derived from an EMBL/GenBank/DDBJ whole genome shotgun (WGS) entry which is preliminary data.</text>
</comment>
<gene>
    <name evidence="3" type="ORF">V3851_19105</name>
</gene>
<reference evidence="3 4" key="1">
    <citation type="submission" date="2024-02" db="EMBL/GenBank/DDBJ databases">
        <title>A nitrogen-fixing paenibacillus bacterium.</title>
        <authorList>
            <person name="Zhang W.L."/>
            <person name="Chen S.F."/>
        </authorList>
    </citation>
    <scope>NUCLEOTIDE SEQUENCE [LARGE SCALE GENOMIC DNA]</scope>
    <source>
        <strain evidence="3 4">M1</strain>
    </source>
</reference>
<organism evidence="3 4">
    <name type="scientific">Paenibacillus haidiansis</name>
    <dbReference type="NCBI Taxonomy" id="1574488"/>
    <lineage>
        <taxon>Bacteria</taxon>
        <taxon>Bacillati</taxon>
        <taxon>Bacillota</taxon>
        <taxon>Bacilli</taxon>
        <taxon>Bacillales</taxon>
        <taxon>Paenibacillaceae</taxon>
        <taxon>Paenibacillus</taxon>
    </lineage>
</organism>
<dbReference type="RefSeq" id="WP_331848155.1">
    <property type="nucleotide sequence ID" value="NZ_JAZHPZ010000011.1"/>
</dbReference>
<dbReference type="Gene3D" id="3.40.50.720">
    <property type="entry name" value="NAD(P)-binding Rossmann-like Domain"/>
    <property type="match status" value="1"/>
</dbReference>
<dbReference type="Proteomes" id="UP001306950">
    <property type="component" value="Unassembled WGS sequence"/>
</dbReference>
<protein>
    <submittedName>
        <fullName evidence="3">NAD(P)-dependent oxidoreductase</fullName>
    </submittedName>
</protein>
<dbReference type="Gene3D" id="3.90.25.10">
    <property type="entry name" value="UDP-galactose 4-epimerase, domain 1"/>
    <property type="match status" value="1"/>
</dbReference>
<evidence type="ECO:0000313" key="4">
    <source>
        <dbReference type="Proteomes" id="UP001306950"/>
    </source>
</evidence>
<evidence type="ECO:0000256" key="1">
    <source>
        <dbReference type="ARBA" id="ARBA00007637"/>
    </source>
</evidence>
<dbReference type="SUPFAM" id="SSF51735">
    <property type="entry name" value="NAD(P)-binding Rossmann-fold domains"/>
    <property type="match status" value="1"/>
</dbReference>
<accession>A0ABU7VVZ7</accession>
<sequence length="311" mass="34336">MDERKKKLRGKVILITGAGGFTGVHACRYFSSIGMRVAAVVRDASSDREVSGAKYHSCDLLAPEQVKAVVKEIAPDYVLHLGGKNSVPESWDNPLLYMESNVLSLLYLLDALRAFPACRALIVGSRLSFRPGASFYRPHHPYGLSKSLQKIAALSWKELFGQDVMLAEPSNLIGPGRSTGFCSLLGRRIVREERGEGDSPFRVSSRDERRDFLDVRDAVRAYGFLLAKGNCGEVYQVCSGEEQTLEEVTMTMLQLAGSNLPVEWGENRSADSVVDCLKPEFLTGIGWAPRIPLKSSLEDVIRYYRTAKGGI</sequence>
<dbReference type="Pfam" id="PF01370">
    <property type="entry name" value="Epimerase"/>
    <property type="match status" value="1"/>
</dbReference>
<evidence type="ECO:0000259" key="2">
    <source>
        <dbReference type="Pfam" id="PF01370"/>
    </source>
</evidence>
<dbReference type="PANTHER" id="PTHR43000">
    <property type="entry name" value="DTDP-D-GLUCOSE 4,6-DEHYDRATASE-RELATED"/>
    <property type="match status" value="1"/>
</dbReference>
<dbReference type="EMBL" id="JAZHPZ010000011">
    <property type="protein sequence ID" value="MEF2967943.1"/>
    <property type="molecule type" value="Genomic_DNA"/>
</dbReference>
<comment type="similarity">
    <text evidence="1">Belongs to the NAD(P)-dependent epimerase/dehydratase family.</text>
</comment>
<feature type="domain" description="NAD-dependent epimerase/dehydratase" evidence="2">
    <location>
        <begin position="13"/>
        <end position="238"/>
    </location>
</feature>
<evidence type="ECO:0000313" key="3">
    <source>
        <dbReference type="EMBL" id="MEF2967943.1"/>
    </source>
</evidence>
<keyword evidence="4" id="KW-1185">Reference proteome</keyword>